<evidence type="ECO:0000313" key="2">
    <source>
        <dbReference type="Proteomes" id="UP000309061"/>
    </source>
</evidence>
<gene>
    <name evidence="1" type="ORF">H2LOC_001710</name>
</gene>
<name>A0A6B8KLI7_9HYPH</name>
<accession>A0A6B8KLI7</accession>
<dbReference type="InterPro" id="IPR029045">
    <property type="entry name" value="ClpP/crotonase-like_dom_sf"/>
</dbReference>
<protein>
    <recommendedName>
        <fullName evidence="3">Periplasmic protein-like protein</fullName>
    </recommendedName>
</protein>
<dbReference type="KEGG" id="mhey:H2LOC_001710"/>
<organism evidence="1 2">
    <name type="scientific">Methylocystis heyeri</name>
    <dbReference type="NCBI Taxonomy" id="391905"/>
    <lineage>
        <taxon>Bacteria</taxon>
        <taxon>Pseudomonadati</taxon>
        <taxon>Pseudomonadota</taxon>
        <taxon>Alphaproteobacteria</taxon>
        <taxon>Hyphomicrobiales</taxon>
        <taxon>Methylocystaceae</taxon>
        <taxon>Methylocystis</taxon>
    </lineage>
</organism>
<keyword evidence="2" id="KW-1185">Reference proteome</keyword>
<proteinExistence type="predicted"/>
<dbReference type="EMBL" id="CP046052">
    <property type="protein sequence ID" value="QGM47905.1"/>
    <property type="molecule type" value="Genomic_DNA"/>
</dbReference>
<dbReference type="AlphaFoldDB" id="A0A6B8KLI7"/>
<sequence length="207" mass="22387">MLGFSAQAEAMNFEVVTLGGRHCGAHCPQVISAEGEIGEGSPEEFLRFVRENIGGGELHGIVLLDSPGGRVAASMELGQTIRSLGMAVVVARPGPSTAQNGDLFSGRCYSACVYALMGGRKRVIPPQSRVGVHRMFNYTTSFDLAAGGFVRERYLDDGDMRDKLARYSSMMGVSPSLINLAEHTSPDRIHVLTRAEISRWRLGSQKL</sequence>
<dbReference type="Gene3D" id="3.90.226.10">
    <property type="entry name" value="2-enoyl-CoA Hydratase, Chain A, domain 1"/>
    <property type="match status" value="1"/>
</dbReference>
<dbReference type="OrthoDB" id="5936191at2"/>
<dbReference type="SUPFAM" id="SSF52096">
    <property type="entry name" value="ClpP/crotonase"/>
    <property type="match status" value="1"/>
</dbReference>
<dbReference type="Proteomes" id="UP000309061">
    <property type="component" value="Chromosome"/>
</dbReference>
<evidence type="ECO:0008006" key="3">
    <source>
        <dbReference type="Google" id="ProtNLM"/>
    </source>
</evidence>
<evidence type="ECO:0000313" key="1">
    <source>
        <dbReference type="EMBL" id="QGM47905.1"/>
    </source>
</evidence>
<reference evidence="1 2" key="1">
    <citation type="submission" date="2019-11" db="EMBL/GenBank/DDBJ databases">
        <title>The genome sequence of Methylocystis heyeri.</title>
        <authorList>
            <person name="Oshkin I.Y."/>
            <person name="Miroshnikov K."/>
            <person name="Dedysh S.N."/>
        </authorList>
    </citation>
    <scope>NUCLEOTIDE SEQUENCE [LARGE SCALE GENOMIC DNA]</scope>
    <source>
        <strain evidence="1 2">H2</strain>
    </source>
</reference>